<keyword evidence="6 11" id="KW-0547">Nucleotide-binding</keyword>
<dbReference type="FunFam" id="3.40.1190.10:FF:000011">
    <property type="entry name" value="Folylpolyglutamate synthase/dihydrofolate synthase"/>
    <property type="match status" value="1"/>
</dbReference>
<reference evidence="14" key="2">
    <citation type="journal article" date="2021" name="PeerJ">
        <title>Extensive microbial diversity within the chicken gut microbiome revealed by metagenomics and culture.</title>
        <authorList>
            <person name="Gilroy R."/>
            <person name="Ravi A."/>
            <person name="Getino M."/>
            <person name="Pursley I."/>
            <person name="Horton D.L."/>
            <person name="Alikhan N.F."/>
            <person name="Baker D."/>
            <person name="Gharbi K."/>
            <person name="Hall N."/>
            <person name="Watson M."/>
            <person name="Adriaenssens E.M."/>
            <person name="Foster-Nyarko E."/>
            <person name="Jarju S."/>
            <person name="Secka A."/>
            <person name="Antonio M."/>
            <person name="Oren A."/>
            <person name="Chaudhuri R.R."/>
            <person name="La Ragione R."/>
            <person name="Hildebrand F."/>
            <person name="Pallen M.J."/>
        </authorList>
    </citation>
    <scope>NUCLEOTIDE SEQUENCE</scope>
    <source>
        <strain evidence="14">13766</strain>
    </source>
</reference>
<dbReference type="PANTHER" id="PTHR11136">
    <property type="entry name" value="FOLYLPOLYGLUTAMATE SYNTHASE-RELATED"/>
    <property type="match status" value="1"/>
</dbReference>
<dbReference type="Gene3D" id="3.90.190.20">
    <property type="entry name" value="Mur ligase, C-terminal domain"/>
    <property type="match status" value="1"/>
</dbReference>
<evidence type="ECO:0000256" key="7">
    <source>
        <dbReference type="ARBA" id="ARBA00022840"/>
    </source>
</evidence>
<dbReference type="GO" id="GO:0005737">
    <property type="term" value="C:cytoplasm"/>
    <property type="evidence" value="ECO:0007669"/>
    <property type="project" value="TreeGrafter"/>
</dbReference>
<evidence type="ECO:0000256" key="5">
    <source>
        <dbReference type="ARBA" id="ARBA00022723"/>
    </source>
</evidence>
<feature type="domain" description="Mur ligase central" evidence="13">
    <location>
        <begin position="50"/>
        <end position="268"/>
    </location>
</feature>
<dbReference type="EC" id="6.3.2.17" evidence="3"/>
<name>A0A9D1K6Q9_9FIRM</name>
<keyword evidence="5" id="KW-0479">Metal-binding</keyword>
<dbReference type="Pfam" id="PF08245">
    <property type="entry name" value="Mur_ligase_M"/>
    <property type="match status" value="1"/>
</dbReference>
<dbReference type="AlphaFoldDB" id="A0A9D1K6Q9"/>
<evidence type="ECO:0000256" key="10">
    <source>
        <dbReference type="ARBA" id="ARBA00047493"/>
    </source>
</evidence>
<evidence type="ECO:0000256" key="9">
    <source>
        <dbReference type="ARBA" id="ARBA00030592"/>
    </source>
</evidence>
<comment type="caution">
    <text evidence="14">The sequence shown here is derived from an EMBL/GenBank/DDBJ whole genome shotgun (WGS) entry which is preliminary data.</text>
</comment>
<dbReference type="Proteomes" id="UP000824140">
    <property type="component" value="Unassembled WGS sequence"/>
</dbReference>
<evidence type="ECO:0000313" key="15">
    <source>
        <dbReference type="Proteomes" id="UP000824140"/>
    </source>
</evidence>
<evidence type="ECO:0000256" key="4">
    <source>
        <dbReference type="ARBA" id="ARBA00022598"/>
    </source>
</evidence>
<evidence type="ECO:0000259" key="12">
    <source>
        <dbReference type="Pfam" id="PF02875"/>
    </source>
</evidence>
<dbReference type="Gene3D" id="3.40.1190.10">
    <property type="entry name" value="Mur-like, catalytic domain"/>
    <property type="match status" value="1"/>
</dbReference>
<dbReference type="InterPro" id="IPR018109">
    <property type="entry name" value="Folylpolyglutamate_synth_CS"/>
</dbReference>
<dbReference type="EMBL" id="DVJN01000220">
    <property type="protein sequence ID" value="HIS93626.1"/>
    <property type="molecule type" value="Genomic_DNA"/>
</dbReference>
<dbReference type="PROSITE" id="PS01012">
    <property type="entry name" value="FOLYLPOLYGLU_SYNT_2"/>
    <property type="match status" value="1"/>
</dbReference>
<dbReference type="GO" id="GO:0004326">
    <property type="term" value="F:tetrahydrofolylpolyglutamate synthase activity"/>
    <property type="evidence" value="ECO:0007669"/>
    <property type="project" value="UniProtKB-EC"/>
</dbReference>
<evidence type="ECO:0000256" key="1">
    <source>
        <dbReference type="ARBA" id="ARBA00001946"/>
    </source>
</evidence>
<dbReference type="InterPro" id="IPR004101">
    <property type="entry name" value="Mur_ligase_C"/>
</dbReference>
<dbReference type="SUPFAM" id="SSF53623">
    <property type="entry name" value="MurD-like peptide ligases, catalytic domain"/>
    <property type="match status" value="1"/>
</dbReference>
<sequence length="418" mass="44497">MMEEEQMTLQRAVDWVHGARYPGQKNGLENMRALLRALGNPQDGLRFLHVAGTNGKGSVCAFLERALRECGYKTGLYTSPYLCEYAERVRVNGVPLEDETLLRLILRVKRAAEDLVARGECFPTTFELGTAIAFLAFAEARTDWAVIEVGLGGRMDSTNVIAPRACAISAIGMDHMKTLGDTLEAIAREKAGILKHGVPAAIHPANGPVLPVLESAARACGAPLDVVEAPEILAESAHGAQFRFRGETYEISLAGRHQVGNAALALATLGLVGGLDPAAVRAGIMKTRWHCRLEWVDGVLIDGAHNPQGAAVLAEYLRVHVPGRRVLLVGMMHDKQVEACAKLLAPVASRVIATRVDDPRAASAEEVAAAYPGAQAVDSLEEALALARADGGTVVACGSLYLAGAVRALLRPGERLCL</sequence>
<comment type="cofactor">
    <cofactor evidence="1">
        <name>Mg(2+)</name>
        <dbReference type="ChEBI" id="CHEBI:18420"/>
    </cofactor>
</comment>
<gene>
    <name evidence="14" type="ORF">IAA84_11490</name>
</gene>
<evidence type="ECO:0000256" key="8">
    <source>
        <dbReference type="ARBA" id="ARBA00022842"/>
    </source>
</evidence>
<organism evidence="14 15">
    <name type="scientific">Candidatus Alectryocaccomicrobium excrementavium</name>
    <dbReference type="NCBI Taxonomy" id="2840668"/>
    <lineage>
        <taxon>Bacteria</taxon>
        <taxon>Bacillati</taxon>
        <taxon>Bacillota</taxon>
        <taxon>Clostridia</taxon>
        <taxon>Candidatus Alectryocaccomicrobium</taxon>
    </lineage>
</organism>
<evidence type="ECO:0000256" key="2">
    <source>
        <dbReference type="ARBA" id="ARBA00008276"/>
    </source>
</evidence>
<comment type="similarity">
    <text evidence="2 11">Belongs to the folylpolyglutamate synthase family.</text>
</comment>
<evidence type="ECO:0000259" key="13">
    <source>
        <dbReference type="Pfam" id="PF08245"/>
    </source>
</evidence>
<evidence type="ECO:0000256" key="11">
    <source>
        <dbReference type="PIRNR" id="PIRNR001563"/>
    </source>
</evidence>
<evidence type="ECO:0000256" key="6">
    <source>
        <dbReference type="ARBA" id="ARBA00022741"/>
    </source>
</evidence>
<comment type="catalytic activity">
    <reaction evidence="10">
        <text>(6S)-5,6,7,8-tetrahydrofolyl-(gamma-L-Glu)(n) + L-glutamate + ATP = (6S)-5,6,7,8-tetrahydrofolyl-(gamma-L-Glu)(n+1) + ADP + phosphate + H(+)</text>
        <dbReference type="Rhea" id="RHEA:10580"/>
        <dbReference type="Rhea" id="RHEA-COMP:14738"/>
        <dbReference type="Rhea" id="RHEA-COMP:14740"/>
        <dbReference type="ChEBI" id="CHEBI:15378"/>
        <dbReference type="ChEBI" id="CHEBI:29985"/>
        <dbReference type="ChEBI" id="CHEBI:30616"/>
        <dbReference type="ChEBI" id="CHEBI:43474"/>
        <dbReference type="ChEBI" id="CHEBI:141005"/>
        <dbReference type="ChEBI" id="CHEBI:456216"/>
        <dbReference type="EC" id="6.3.2.17"/>
    </reaction>
</comment>
<reference evidence="14" key="1">
    <citation type="submission" date="2020-10" db="EMBL/GenBank/DDBJ databases">
        <authorList>
            <person name="Gilroy R."/>
        </authorList>
    </citation>
    <scope>NUCLEOTIDE SEQUENCE</scope>
    <source>
        <strain evidence="14">13766</strain>
    </source>
</reference>
<dbReference type="GO" id="GO:0046872">
    <property type="term" value="F:metal ion binding"/>
    <property type="evidence" value="ECO:0007669"/>
    <property type="project" value="UniProtKB-KW"/>
</dbReference>
<dbReference type="GO" id="GO:0008841">
    <property type="term" value="F:dihydrofolate synthase activity"/>
    <property type="evidence" value="ECO:0007669"/>
    <property type="project" value="TreeGrafter"/>
</dbReference>
<keyword evidence="8" id="KW-0460">Magnesium</keyword>
<dbReference type="SUPFAM" id="SSF53244">
    <property type="entry name" value="MurD-like peptide ligases, peptide-binding domain"/>
    <property type="match status" value="1"/>
</dbReference>
<dbReference type="GO" id="GO:0005524">
    <property type="term" value="F:ATP binding"/>
    <property type="evidence" value="ECO:0007669"/>
    <property type="project" value="UniProtKB-KW"/>
</dbReference>
<keyword evidence="4 11" id="KW-0436">Ligase</keyword>
<proteinExistence type="inferred from homology"/>
<accession>A0A9D1K6Q9</accession>
<keyword evidence="7 11" id="KW-0067">ATP-binding</keyword>
<dbReference type="PIRSF" id="PIRSF001563">
    <property type="entry name" value="Folylpolyglu_synth"/>
    <property type="match status" value="1"/>
</dbReference>
<evidence type="ECO:0000313" key="14">
    <source>
        <dbReference type="EMBL" id="HIS93626.1"/>
    </source>
</evidence>
<dbReference type="Pfam" id="PF02875">
    <property type="entry name" value="Mur_ligase_C"/>
    <property type="match status" value="1"/>
</dbReference>
<dbReference type="PANTHER" id="PTHR11136:SF0">
    <property type="entry name" value="DIHYDROFOLATE SYNTHETASE-RELATED"/>
    <property type="match status" value="1"/>
</dbReference>
<dbReference type="InterPro" id="IPR036565">
    <property type="entry name" value="Mur-like_cat_sf"/>
</dbReference>
<evidence type="ECO:0000256" key="3">
    <source>
        <dbReference type="ARBA" id="ARBA00013025"/>
    </source>
</evidence>
<feature type="domain" description="Mur ligase C-terminal" evidence="12">
    <location>
        <begin position="292"/>
        <end position="399"/>
    </location>
</feature>
<dbReference type="NCBIfam" id="TIGR01499">
    <property type="entry name" value="folC"/>
    <property type="match status" value="1"/>
</dbReference>
<dbReference type="InterPro" id="IPR001645">
    <property type="entry name" value="Folylpolyglutamate_synth"/>
</dbReference>
<dbReference type="InterPro" id="IPR036615">
    <property type="entry name" value="Mur_ligase_C_dom_sf"/>
</dbReference>
<protein>
    <recommendedName>
        <fullName evidence="3">tetrahydrofolate synthase</fullName>
        <ecNumber evidence="3">6.3.2.17</ecNumber>
    </recommendedName>
    <alternativeName>
        <fullName evidence="9">Tetrahydrofolylpolyglutamate synthase</fullName>
    </alternativeName>
</protein>
<dbReference type="InterPro" id="IPR013221">
    <property type="entry name" value="Mur_ligase_cen"/>
</dbReference>